<accession>A0A6J6XV69</accession>
<sequence length="121" mass="12234">MVLGSTSTEGWVVAVVVEAMVLLEASVTGASSVLSTSVAGASVWATAELGGMVIELCAHPCAVIATRAAAAIRAHDLAIIRPTLTGAVAPLGQRVDDAISCRRWIERDGFAVTDGSIGGSD</sequence>
<gene>
    <name evidence="1" type="ORF">UFOPK2992_00919</name>
</gene>
<reference evidence="1" key="1">
    <citation type="submission" date="2020-05" db="EMBL/GenBank/DDBJ databases">
        <authorList>
            <person name="Chiriac C."/>
            <person name="Salcher M."/>
            <person name="Ghai R."/>
            <person name="Kavagutti S V."/>
        </authorList>
    </citation>
    <scope>NUCLEOTIDE SEQUENCE</scope>
</reference>
<organism evidence="1">
    <name type="scientific">freshwater metagenome</name>
    <dbReference type="NCBI Taxonomy" id="449393"/>
    <lineage>
        <taxon>unclassified sequences</taxon>
        <taxon>metagenomes</taxon>
        <taxon>ecological metagenomes</taxon>
    </lineage>
</organism>
<dbReference type="EMBL" id="CAFAAI010000146">
    <property type="protein sequence ID" value="CAB4799126.1"/>
    <property type="molecule type" value="Genomic_DNA"/>
</dbReference>
<name>A0A6J6XV69_9ZZZZ</name>
<protein>
    <submittedName>
        <fullName evidence="1">Unannotated protein</fullName>
    </submittedName>
</protein>
<evidence type="ECO:0000313" key="1">
    <source>
        <dbReference type="EMBL" id="CAB4799126.1"/>
    </source>
</evidence>
<proteinExistence type="predicted"/>
<dbReference type="AlphaFoldDB" id="A0A6J6XV69"/>